<dbReference type="RefSeq" id="WP_136834959.1">
    <property type="nucleotide sequence ID" value="NZ_SWBQ01000001.1"/>
</dbReference>
<protein>
    <submittedName>
        <fullName evidence="2">GNAT family N-acetyltransferase</fullName>
    </submittedName>
</protein>
<evidence type="ECO:0000313" key="2">
    <source>
        <dbReference type="EMBL" id="TKC09549.1"/>
    </source>
</evidence>
<dbReference type="Gene3D" id="3.40.630.30">
    <property type="match status" value="1"/>
</dbReference>
<dbReference type="EMBL" id="SWBQ01000001">
    <property type="protein sequence ID" value="TKC09549.1"/>
    <property type="molecule type" value="Genomic_DNA"/>
</dbReference>
<reference evidence="2 3" key="1">
    <citation type="submission" date="2019-04" db="EMBL/GenBank/DDBJ databases">
        <title>Pedobacter sp. RP-3-15 sp. nov., isolated from Arctic soil.</title>
        <authorList>
            <person name="Dahal R.H."/>
            <person name="Kim D.-U."/>
        </authorList>
    </citation>
    <scope>NUCLEOTIDE SEQUENCE [LARGE SCALE GENOMIC DNA]</scope>
    <source>
        <strain evidence="2 3">RP-3-15</strain>
    </source>
</reference>
<dbReference type="GO" id="GO:0016747">
    <property type="term" value="F:acyltransferase activity, transferring groups other than amino-acyl groups"/>
    <property type="evidence" value="ECO:0007669"/>
    <property type="project" value="InterPro"/>
</dbReference>
<gene>
    <name evidence="2" type="ORF">FA047_05530</name>
</gene>
<dbReference type="PANTHER" id="PTHR43610:SF1">
    <property type="entry name" value="N-ACETYLTRANSFERASE DOMAIN-CONTAINING PROTEIN"/>
    <property type="match status" value="1"/>
</dbReference>
<dbReference type="Pfam" id="PF13302">
    <property type="entry name" value="Acetyltransf_3"/>
    <property type="match status" value="1"/>
</dbReference>
<dbReference type="InterPro" id="IPR016181">
    <property type="entry name" value="Acyl_CoA_acyltransferase"/>
</dbReference>
<feature type="domain" description="N-acetyltransferase" evidence="1">
    <location>
        <begin position="17"/>
        <end position="182"/>
    </location>
</feature>
<dbReference type="Proteomes" id="UP000307244">
    <property type="component" value="Unassembled WGS sequence"/>
</dbReference>
<keyword evidence="2" id="KW-0808">Transferase</keyword>
<sequence>MIEFDFSKEYILEDDIALVRPLQMEDLEYLVYVTSQPAVWKYSTLKADTPEDLKVYIEKALQARADGKEYPFIMFDKRTNQYAGSTRFYDIKLNQHNLSLGYTWYAEEHQGTGLNKHCKYLLFDFAFQQDFERVEFAADTANKKSIAAMKSLGCTEEGILRSHVIRLDGSRRDTIVLSMLRSEWEQTYKYELEHKIYATK</sequence>
<dbReference type="OrthoDB" id="9795199at2"/>
<dbReference type="AlphaFoldDB" id="A0A4U1CU72"/>
<evidence type="ECO:0000259" key="1">
    <source>
        <dbReference type="PROSITE" id="PS51186"/>
    </source>
</evidence>
<dbReference type="InterPro" id="IPR000182">
    <property type="entry name" value="GNAT_dom"/>
</dbReference>
<name>A0A4U1CU72_9SPHI</name>
<dbReference type="PANTHER" id="PTHR43610">
    <property type="entry name" value="BLL6696 PROTEIN"/>
    <property type="match status" value="1"/>
</dbReference>
<evidence type="ECO:0000313" key="3">
    <source>
        <dbReference type="Proteomes" id="UP000307244"/>
    </source>
</evidence>
<accession>A0A4U1CU72</accession>
<dbReference type="SUPFAM" id="SSF55729">
    <property type="entry name" value="Acyl-CoA N-acyltransferases (Nat)"/>
    <property type="match status" value="1"/>
</dbReference>
<comment type="caution">
    <text evidence="2">The sequence shown here is derived from an EMBL/GenBank/DDBJ whole genome shotgun (WGS) entry which is preliminary data.</text>
</comment>
<organism evidence="2 3">
    <name type="scientific">Pedobacter frigoris</name>
    <dbReference type="NCBI Taxonomy" id="2571272"/>
    <lineage>
        <taxon>Bacteria</taxon>
        <taxon>Pseudomonadati</taxon>
        <taxon>Bacteroidota</taxon>
        <taxon>Sphingobacteriia</taxon>
        <taxon>Sphingobacteriales</taxon>
        <taxon>Sphingobacteriaceae</taxon>
        <taxon>Pedobacter</taxon>
    </lineage>
</organism>
<keyword evidence="3" id="KW-1185">Reference proteome</keyword>
<proteinExistence type="predicted"/>
<dbReference type="PROSITE" id="PS51186">
    <property type="entry name" value="GNAT"/>
    <property type="match status" value="1"/>
</dbReference>